<evidence type="ECO:0000256" key="3">
    <source>
        <dbReference type="ARBA" id="ARBA00023172"/>
    </source>
</evidence>
<keyword evidence="8" id="KW-1185">Reference proteome</keyword>
<dbReference type="AlphaFoldDB" id="A0A0J6GER4"/>
<gene>
    <name evidence="7" type="ORF">SAMN04489800_2757</name>
</gene>
<dbReference type="GO" id="GO:0006310">
    <property type="term" value="P:DNA recombination"/>
    <property type="evidence" value="ECO:0007669"/>
    <property type="project" value="UniProtKB-KW"/>
</dbReference>
<dbReference type="PATRIC" id="fig|882211.3.peg.307"/>
<evidence type="ECO:0000313" key="8">
    <source>
        <dbReference type="Proteomes" id="UP000183613"/>
    </source>
</evidence>
<sequence>MRPRKTENQHLPPRMYQRTRLRKNGKVWTAYYYRDATGHDIPLGKDINQARMKWAELESKEKPLDLLVMRGIFDRYARDIIPKKAPRTQKDNAAELRQLRAVFDDAPIDAISPSMVAQYRDARSAKTRANRELALLSHVFNIAREWGLTRQENPCLGVRKNKEKPRDYYANDEVWAAVYGCAPQEVRDAMDLAYLTGQRPADVLAMRRDDMAGDFLLVRQGKTGKRLRIHLNTSIGRSSLGLLLDQIMQRNAAHTSPYFILSKSGVRVSWQMMRNRWDATRLLAADRARASGSEEEAKRIMQFQFRDIRPKAASEIADISEASALLGHSKEGITERVYRRIGAIAKPTK</sequence>
<name>A0A0J6GER4_PSEDM</name>
<dbReference type="PROSITE" id="PS51900">
    <property type="entry name" value="CB"/>
    <property type="match status" value="1"/>
</dbReference>
<dbReference type="GO" id="GO:0003677">
    <property type="term" value="F:DNA binding"/>
    <property type="evidence" value="ECO:0007669"/>
    <property type="project" value="UniProtKB-UniRule"/>
</dbReference>
<dbReference type="Gene3D" id="3.30.160.60">
    <property type="entry name" value="Classic Zinc Finger"/>
    <property type="match status" value="1"/>
</dbReference>
<comment type="caution">
    <text evidence="7">The sequence shown here is derived from an EMBL/GenBank/DDBJ whole genome shotgun (WGS) entry which is preliminary data.</text>
</comment>
<proteinExistence type="predicted"/>
<feature type="domain" description="Tyr recombinase" evidence="5">
    <location>
        <begin position="164"/>
        <end position="349"/>
    </location>
</feature>
<evidence type="ECO:0000259" key="5">
    <source>
        <dbReference type="PROSITE" id="PS51898"/>
    </source>
</evidence>
<evidence type="ECO:0000259" key="6">
    <source>
        <dbReference type="PROSITE" id="PS51900"/>
    </source>
</evidence>
<dbReference type="GO" id="GO:0015074">
    <property type="term" value="P:DNA integration"/>
    <property type="evidence" value="ECO:0007669"/>
    <property type="project" value="UniProtKB-KW"/>
</dbReference>
<evidence type="ECO:0000313" key="7">
    <source>
        <dbReference type="EMBL" id="SEE90690.1"/>
    </source>
</evidence>
<dbReference type="Gene3D" id="1.10.443.10">
    <property type="entry name" value="Intergrase catalytic core"/>
    <property type="match status" value="1"/>
</dbReference>
<organism evidence="7 8">
    <name type="scientific">Pseudomonas deceptionensis</name>
    <dbReference type="NCBI Taxonomy" id="882211"/>
    <lineage>
        <taxon>Bacteria</taxon>
        <taxon>Pseudomonadati</taxon>
        <taxon>Pseudomonadota</taxon>
        <taxon>Gammaproteobacteria</taxon>
        <taxon>Pseudomonadales</taxon>
        <taxon>Pseudomonadaceae</taxon>
        <taxon>Pseudomonas</taxon>
    </lineage>
</organism>
<keyword evidence="2 4" id="KW-0238">DNA-binding</keyword>
<dbReference type="Proteomes" id="UP000183613">
    <property type="component" value="Unassembled WGS sequence"/>
</dbReference>
<evidence type="ECO:0000256" key="4">
    <source>
        <dbReference type="PROSITE-ProRule" id="PRU01248"/>
    </source>
</evidence>
<dbReference type="InterPro" id="IPR011010">
    <property type="entry name" value="DNA_brk_join_enz"/>
</dbReference>
<dbReference type="InterPro" id="IPR002104">
    <property type="entry name" value="Integrase_catalytic"/>
</dbReference>
<dbReference type="Pfam" id="PF00589">
    <property type="entry name" value="Phage_integrase"/>
    <property type="match status" value="1"/>
</dbReference>
<feature type="domain" description="Core-binding (CB)" evidence="6">
    <location>
        <begin position="67"/>
        <end position="144"/>
    </location>
</feature>
<dbReference type="InterPro" id="IPR013762">
    <property type="entry name" value="Integrase-like_cat_sf"/>
</dbReference>
<dbReference type="SUPFAM" id="SSF56349">
    <property type="entry name" value="DNA breaking-rejoining enzymes"/>
    <property type="match status" value="1"/>
</dbReference>
<dbReference type="InterPro" id="IPR010998">
    <property type="entry name" value="Integrase_recombinase_N"/>
</dbReference>
<dbReference type="PROSITE" id="PS51898">
    <property type="entry name" value="TYR_RECOMBINASE"/>
    <property type="match status" value="1"/>
</dbReference>
<keyword evidence="3" id="KW-0233">DNA recombination</keyword>
<evidence type="ECO:0000256" key="2">
    <source>
        <dbReference type="ARBA" id="ARBA00023125"/>
    </source>
</evidence>
<evidence type="ECO:0000256" key="1">
    <source>
        <dbReference type="ARBA" id="ARBA00022908"/>
    </source>
</evidence>
<protein>
    <submittedName>
        <fullName evidence="7">Phage integrase family protein</fullName>
    </submittedName>
</protein>
<dbReference type="EMBL" id="FNUD01000002">
    <property type="protein sequence ID" value="SEE90690.1"/>
    <property type="molecule type" value="Genomic_DNA"/>
</dbReference>
<dbReference type="OrthoDB" id="662444at2"/>
<accession>A0A0J6GER4</accession>
<reference evidence="7" key="1">
    <citation type="submission" date="2016-10" db="EMBL/GenBank/DDBJ databases">
        <authorList>
            <person name="Varghese N."/>
            <person name="Submissions S."/>
        </authorList>
    </citation>
    <scope>NUCLEOTIDE SEQUENCE [LARGE SCALE GENOMIC DNA]</scope>
    <source>
        <strain evidence="7">LMG 25555</strain>
    </source>
</reference>
<keyword evidence="1" id="KW-0229">DNA integration</keyword>
<dbReference type="InterPro" id="IPR044068">
    <property type="entry name" value="CB"/>
</dbReference>
<dbReference type="RefSeq" id="WP_048358256.1">
    <property type="nucleotide sequence ID" value="NZ_FNUD01000002.1"/>
</dbReference>
<dbReference type="Gene3D" id="1.10.150.130">
    <property type="match status" value="1"/>
</dbReference>